<keyword evidence="1" id="KW-1185">Reference proteome</keyword>
<protein>
    <submittedName>
        <fullName evidence="2">DHC_N1 domain-containing protein</fullName>
    </submittedName>
</protein>
<organism evidence="1 2">
    <name type="scientific">Elaeophora elaphi</name>
    <dbReference type="NCBI Taxonomy" id="1147741"/>
    <lineage>
        <taxon>Eukaryota</taxon>
        <taxon>Metazoa</taxon>
        <taxon>Ecdysozoa</taxon>
        <taxon>Nematoda</taxon>
        <taxon>Chromadorea</taxon>
        <taxon>Rhabditida</taxon>
        <taxon>Spirurina</taxon>
        <taxon>Spiruromorpha</taxon>
        <taxon>Filarioidea</taxon>
        <taxon>Onchocercidae</taxon>
        <taxon>Elaeophora</taxon>
    </lineage>
</organism>
<reference evidence="2" key="1">
    <citation type="submission" date="2017-02" db="UniProtKB">
        <authorList>
            <consortium name="WormBaseParasite"/>
        </authorList>
    </citation>
    <scope>IDENTIFICATION</scope>
</reference>
<proteinExistence type="predicted"/>
<sequence length="192" mass="22548">MECLSKIRIIEKCINDIINFVDMWRNLDTQLEATKKEFIVVKLTLNFPEIIHMFVKSITPHIFQMPRYTSLMLHSSNWQSRLAARIELEINFVASKLFELWEQIEKAADALNDLVTDDWDSQEIVPSFCFREDLQHLLSYLMVEVIKWYEMHHKTYSAVITPMKPNVKIEKVIARCKQTLQALANNASKKSS</sequence>
<name>A0A0R3RTW4_9BILA</name>
<accession>A0A0R3RTW4</accession>
<evidence type="ECO:0000313" key="1">
    <source>
        <dbReference type="Proteomes" id="UP000050640"/>
    </source>
</evidence>
<dbReference type="AlphaFoldDB" id="A0A0R3RTW4"/>
<evidence type="ECO:0000313" key="2">
    <source>
        <dbReference type="WBParaSite" id="EEL_0000543901-mRNA-1"/>
    </source>
</evidence>
<dbReference type="WBParaSite" id="EEL_0000543901-mRNA-1">
    <property type="protein sequence ID" value="EEL_0000543901-mRNA-1"/>
    <property type="gene ID" value="EEL_0000543901"/>
</dbReference>
<dbReference type="Proteomes" id="UP000050640">
    <property type="component" value="Unplaced"/>
</dbReference>